<dbReference type="InterPro" id="IPR049551">
    <property type="entry name" value="PKS_DH_C"/>
</dbReference>
<dbReference type="GO" id="GO:0004315">
    <property type="term" value="F:3-oxoacyl-[acyl-carrier-protein] synthase activity"/>
    <property type="evidence" value="ECO:0007669"/>
    <property type="project" value="InterPro"/>
</dbReference>
<dbReference type="InterPro" id="IPR023213">
    <property type="entry name" value="CAT-like_dom_sf"/>
</dbReference>
<organism evidence="14 15">
    <name type="scientific">Penicillium nordicum</name>
    <dbReference type="NCBI Taxonomy" id="229535"/>
    <lineage>
        <taxon>Eukaryota</taxon>
        <taxon>Fungi</taxon>
        <taxon>Dikarya</taxon>
        <taxon>Ascomycota</taxon>
        <taxon>Pezizomycotina</taxon>
        <taxon>Eurotiomycetes</taxon>
        <taxon>Eurotiomycetidae</taxon>
        <taxon>Eurotiales</taxon>
        <taxon>Aspergillaceae</taxon>
        <taxon>Penicillium</taxon>
    </lineage>
</organism>
<evidence type="ECO:0008006" key="16">
    <source>
        <dbReference type="Google" id="ProtNLM"/>
    </source>
</evidence>
<dbReference type="PANTHER" id="PTHR43775:SF20">
    <property type="entry name" value="HYBRID PKS-NRPS SYNTHETASE APDA"/>
    <property type="match status" value="1"/>
</dbReference>
<comment type="similarity">
    <text evidence="8">In the C-terminal section; belongs to the NRP synthetase family.</text>
</comment>
<dbReference type="Gene3D" id="3.40.50.12780">
    <property type="entry name" value="N-terminal domain of ligase-like"/>
    <property type="match status" value="1"/>
</dbReference>
<dbReference type="Pfam" id="PF00501">
    <property type="entry name" value="AMP-binding"/>
    <property type="match status" value="1"/>
</dbReference>
<keyword evidence="15" id="KW-1185">Reference proteome</keyword>
<dbReference type="InterPro" id="IPR006162">
    <property type="entry name" value="Ppantetheine_attach_site"/>
</dbReference>
<keyword evidence="5" id="KW-0808">Transferase</keyword>
<dbReference type="InterPro" id="IPR042099">
    <property type="entry name" value="ANL_N_sf"/>
</dbReference>
<dbReference type="PROSITE" id="PS52019">
    <property type="entry name" value="PKS_MFAS_DH"/>
    <property type="match status" value="1"/>
</dbReference>
<evidence type="ECO:0000313" key="15">
    <source>
        <dbReference type="Proteomes" id="UP000037696"/>
    </source>
</evidence>
<dbReference type="Gene3D" id="3.30.300.30">
    <property type="match status" value="1"/>
</dbReference>
<dbReference type="SUPFAM" id="SSF53901">
    <property type="entry name" value="Thiolase-like"/>
    <property type="match status" value="1"/>
</dbReference>
<dbReference type="GO" id="GO:0032259">
    <property type="term" value="P:methylation"/>
    <property type="evidence" value="ECO:0007669"/>
    <property type="project" value="UniProtKB-KW"/>
</dbReference>
<sequence>MTGSLHTGEPIAIVGSACRFPGDATTPSKLWDLLKAPRDVLNEIPESRFNTKAFYHPDGLHHGTTNVRHSYLLSDDHRLFDAQFFGTKPVEANSIDPQQRLLLETVYEGLETSGIPMEKLQGSNTGVYVGLMTNDYADMLGRDVQNFPTYFASGTARSILSNRLSYFFDWRGPSMTIDTACSSSLIALHQAVQSLRSGETDVAVAAGTNLLLGPEQYIAESKLKMLSPTGRSRMWDKGADGYARGDGIAAVILKPLSAALANGDHIECIVRETGANQDGRTKGITMPNPVAQADLIRTTYARAGLDLSKPTDRPQYFEAHGTGTPAGDPVEAEAISTAFFGKTAKYHRDGDQEDPLYVGSIKTVIGHTEGTAGLAAVLKASLALQHAVIPPNLLLNELSSTVLPFYSDLEILQVAKEWPELPENTPRRASVNSFGFGGANAHAILEAFDSNLLARGSNAADDSSVAVSPFNFSASSEKSLLANIAAYSTYLRNHSDINIRNLSWTLNSRRSTLPVRLSVSASSPEELAARLDEAVVSSAITPSTQTGSIREPKLLGVFTGQGAQWARMGAELLENLPMVSDCISRLDRSLQELPTEHRPVWSLREELGKDKSSSRIGEAAFSQPLCTAIQIALVQLLWAANLKLTAVVGHSSGEIAAAYAAGYLNEEDAIRIAYYRGWSLQYATGQTGQNGAMMAAGTSFEDAKELCEMPSLANRICVAASNSSTSVTISGDADAINEARETLEDEKKFARLLKVDKAYHSHHMLSCAAPYIAAVRKCGVVIQRPPSGSATWISSVYGDSIDNVDDNLADTYWINNMVKPVLFSQAVTYAVGAAGPFDMALEIGPHPALKGPAMQTIQEVSGQPLPYTGTLNRGKNDSEAFSSTLSALWIALGEGVVDFTGFEMKTMQKQGIPQLIKGLPSYSWDHDRVYWHESRSSTAIRTEREPFHPLLGVKCPDGTDNEVRWRNYLHPREVPWLAHHQVQSQMVFPAAGYISAAVESVIQKYGLGSVQLIDFHDVVIGQALVLEENGGVETIFRLSIDQVQANCVSASFSCHSDANKGSSSMSLHASATMKIILGDPKHDILPPHAPPQGSFLDLESDRFYNSVFELGFGYTGPFQALSTLRRKMDEASGLITVPVDSETARPLIIHPASLDGAIQSIMLAYSFPGDGRLRTLYLPTRIDRLRINPTACAVLGAPGVDLPFYSAVTDARFAELSGDVDIFSADGRHTLVQLEGLHTTPLSPLTSTNDVPFFTKVIWDVDRPTGWQSKKAEDKDPQDCSLALDLERVAHFHFKKLENSPEHSDRANITWNHTHLLSYAKHCTASVANGRHKFAKPEWANDTMETVAPILDRHSDSIDIKLLSAVGENLPAIIRGDMNLLEILMRDNMLAEFYANTFGIDPYLDAVAQAARQIGHRYPHVNVLEIGAGAGATSDRVMRAMGSSFASYTYTDILDSQFDDARERFSDYQSRMAFKVLDIEKDIGEQDYEDGCFDLVIAPIALYATRRLEVTLTNVRRLLKPGGYLIMLELTNSDVMRFGLILGGLPGWWLGYEEGRTLSPCVSEENWEELMQKAGFSGFEALVSSSKTMPVPFSVMVTQAVDLRVNFLRDPLAANHVPLGVDSLTIIGGKTSLTADMVADITTAVRPHYGNIYTASSLGDLVPANLPVMGSVISLIELDEPVLKHMSPENLKSFQELFKQSKNVLWLGHGAQGENPYGNMFAGVQRTLAMEMTHLHIHFLNLHSLHDADTNIIATKLLHLEAAEIWDQAGQLDGILWSNERELVLQNGQLKVPRFRLDTGRNDRYNSSRRLIIHRVERAGAVVSIQPTEIGYQIKEKDPRISPSFPDDVSIDLTHSLLRAIRITPSDNYFLVVGKNSRNGERVIALSHTLDSQVRVPHGLAVRCGDSEELGIRSMLTLYFHFLALSMLQQLQSGTTLAVLDSDFSFAPVLTKYANERGVQLVLLTTKEGHCSWPWIRIHPNSTRREILRKLPVNVSRLVNMGGSSDVATLLRACLPTECHFDSENTLTANCSHSQYTSDRGQLAMQLQNSWTRAQYDLMPVNMHKFVPLGLEDLIRAQSSLTKQSLVAWDAWQLAVQIRPATKKVKFSKDKTYWLVGLTGGLGLSLCQWMIGQGARYIALSSRNPNIDDQWLQRMAANGCTVRVFSNDITNRESVQATHRNISETMPPIAGVAQGAMVLQDTMFIDLDLPRLEKVLRPKVEGSTLLDELFPDDTLEFMVFFSSMAAMTGNPGQVAYNAANMFMASLAAQRRNRGLAAHAINIGAIVGNGYVTRELNMGQQSYLYRVGHSWMSEQDFHEVFAEGVLSCLDRVGSAELCCGLRIDDDESKSWVANPMFQHLVYKSSNLVVADKKGKSGVLIKTRLFEATSNQEVIEILQDGFVLKLQSALQADPNKPMLDMSPDELGVDSLVAVDLRSWFLKELGVDMPVLKIFNAASIRDLLATAVEVLPESLIPNLIPGDQAVKLPAHKPNPSVAATAAVPADLPVDIIVPESRANSMELKFALPDATNAYSGSSATSLITGDSNSENNDDTSSSLFTDDSELSPAKREIQRTVPMSYGQSRFWFLEHLVEDKTAFNITPSFELSGRLRIEEFGNAVQTAAQHHEALRTFFFTDDERNHMQGIWTKSTLQLEHVAISDETEVEEASKEMEAHVFRLSDGEIMRVRLLSLNPEKHWLIFGFHHINMDGISFEVFLSDVEKAYQGQPLSEDGLQYPDFSMRQLREYEEGVWGGDLTYWRAQYTDIPPTIPLLPFSLQPMRPKVAQFGSHTAQIRLDVSLSDSIDRCCRMFKSTPFHFHLAVWKTLLLRFFDITDVCIGIGDGNRTDADILLSMGLFLNLLPVRFSQQPGQSFGESLKEVRNITQGAFSHSRVPFDVILTELNVPRSASHNPLCQTLFNYRPKAEQSRSFCGCLADGALLGGGETSFDLGLDVGNVGAGETLIHLSAQKSLYGMEHAEILLSSYVNLLRSFLQNPATRVTWPELHSKEDLQVAVTAGRGPELRDEYAMSIVHRLDEVALRYPDRVALKPHDGSPLTYAEIQRRIDVIAHELLRNGVGAGTRVGVFQSPSADWICSLIAILRVGGAYIPLDKKVGMNRLAMIMKETQAPMVLVDTNSISDFPLLHTTAKPIDVCGLNGSTARGVPNMAIPSQTAVIMYTSGSTGVPKGIMIAHSAYVHHVQSCSEVWKLKQGSEIILHQSSYAWDASLWQIMVSLCSGATLVIASDLTRGDPVAITQLIASENVTCTLATPTEYLAWVRHGRSHLSNSRLSTAICGGEFMSNGLIEEIKNLHRPDLKLINAYGPAEISVACSGSEVPYNLLDSTSTSPAPALYTLPNYSVYIVDETLNPVPIGVPGEVVIGGAGVSQGYLDGTKTTERFSNDRYASKFFQQKNWTTIHHTGDRGKLNRDGGLILLGRMDGDNQIKLRGIRINIEEIETAIVSSSAGVITQAVVSVRSDATESGGDQFLVAFVLMAPTHDSESSVQFLARHSQELPLPHHMRPAAIIPVESFPQNASGKTDRAAISAFPIPLISSKLLDDSTLTAFEQSLRHLWEQALPRELSSFHSIDSLSDFFHVGGSSLALVNLQALIKENLGASMHLYQLFEASTLRGMAAMIQDISRPALELDVNWDTEVEVASDLTSSLDYSDIHVIASGIKTVVLTGATGFLGKEILRRLIEDEKVSSIHCLAVRKRSLDLPELFAHPKVHLHFGDLGAPQLGLSESDTKSIFSCADIVIHNGADVSFMKTYRTLKLINVASTKELVKLALPRRIPFHFVSTAGVARLAAQESFGETSVSSYPPPPRPTDGYVAAKWVSEVYLERINRQFGLPVWIHRPSSITGTDAPELDLMGNVMRFTKTIQKVPDSSSWSGVFDLISVQSAASQLLEAVHQSSVTELAIGSVTYLYESGEMKIGRDEIMPLMESGLGQQFQIVSLDEWVNAAEKAGMSVLLGEYLRRADGQVLLPRLIKAGFSEDELACMGIES</sequence>
<dbReference type="SUPFAM" id="SSF56801">
    <property type="entry name" value="Acetyl-CoA synthetase-like"/>
    <property type="match status" value="1"/>
</dbReference>
<feature type="region of interest" description="C-terminal hotdog fold" evidence="9">
    <location>
        <begin position="1095"/>
        <end position="1248"/>
    </location>
</feature>
<dbReference type="CDD" id="cd02440">
    <property type="entry name" value="AdoMet_MTases"/>
    <property type="match status" value="1"/>
</dbReference>
<evidence type="ECO:0000256" key="7">
    <source>
        <dbReference type="ARBA" id="ARBA00023268"/>
    </source>
</evidence>
<accession>A0A0M8PCQ0</accession>
<dbReference type="InterPro" id="IPR049900">
    <property type="entry name" value="PKS_mFAS_DH"/>
</dbReference>
<evidence type="ECO:0000313" key="14">
    <source>
        <dbReference type="EMBL" id="KOS45924.1"/>
    </source>
</evidence>
<dbReference type="InterPro" id="IPR057326">
    <property type="entry name" value="KR_dom"/>
</dbReference>
<dbReference type="EMBL" id="LHQQ01000036">
    <property type="protein sequence ID" value="KOS45924.1"/>
    <property type="molecule type" value="Genomic_DNA"/>
</dbReference>
<dbReference type="SUPFAM" id="SSF47336">
    <property type="entry name" value="ACP-like"/>
    <property type="match status" value="2"/>
</dbReference>
<dbReference type="PANTHER" id="PTHR43775">
    <property type="entry name" value="FATTY ACID SYNTHASE"/>
    <property type="match status" value="1"/>
</dbReference>
<dbReference type="GO" id="GO:0004312">
    <property type="term" value="F:fatty acid synthase activity"/>
    <property type="evidence" value="ECO:0007669"/>
    <property type="project" value="TreeGrafter"/>
</dbReference>
<evidence type="ECO:0000259" key="13">
    <source>
        <dbReference type="PROSITE" id="PS52019"/>
    </source>
</evidence>
<dbReference type="SUPFAM" id="SSF52151">
    <property type="entry name" value="FabD/lysophospholipase-like"/>
    <property type="match status" value="1"/>
</dbReference>
<feature type="active site" description="Proton acceptor; for dehydratase activity" evidence="9">
    <location>
        <position position="980"/>
    </location>
</feature>
<evidence type="ECO:0000256" key="1">
    <source>
        <dbReference type="ARBA" id="ARBA00022450"/>
    </source>
</evidence>
<dbReference type="InterPro" id="IPR050091">
    <property type="entry name" value="PKS_NRPS_Biosynth_Enz"/>
</dbReference>
<dbReference type="InterPro" id="IPR036736">
    <property type="entry name" value="ACP-like_sf"/>
</dbReference>
<dbReference type="InterPro" id="IPR020806">
    <property type="entry name" value="PKS_PP-bd"/>
</dbReference>
<dbReference type="FunFam" id="3.40.47.10:FF:000019">
    <property type="entry name" value="Polyketide synthase type I"/>
    <property type="match status" value="1"/>
</dbReference>
<dbReference type="OrthoDB" id="329835at2759"/>
<feature type="domain" description="Carrier" evidence="11">
    <location>
        <begin position="2391"/>
        <end position="2468"/>
    </location>
</feature>
<feature type="region of interest" description="Disordered" evidence="10">
    <location>
        <begin position="2535"/>
        <end position="2568"/>
    </location>
</feature>
<dbReference type="Pfam" id="PF07993">
    <property type="entry name" value="NAD_binding_4"/>
    <property type="match status" value="1"/>
</dbReference>
<dbReference type="PROSITE" id="PS52004">
    <property type="entry name" value="KS3_2"/>
    <property type="match status" value="1"/>
</dbReference>
<dbReference type="Gene3D" id="3.40.366.10">
    <property type="entry name" value="Malonyl-Coenzyme A Acyl Carrier Protein, domain 2"/>
    <property type="match status" value="1"/>
</dbReference>
<proteinExistence type="inferred from homology"/>
<dbReference type="PROSITE" id="PS50075">
    <property type="entry name" value="CARRIER"/>
    <property type="match status" value="2"/>
</dbReference>
<dbReference type="Gene3D" id="1.10.1200.10">
    <property type="entry name" value="ACP-like"/>
    <property type="match status" value="2"/>
</dbReference>
<dbReference type="InterPro" id="IPR018201">
    <property type="entry name" value="Ketoacyl_synth_AS"/>
</dbReference>
<dbReference type="Pfam" id="PF00550">
    <property type="entry name" value="PP-binding"/>
    <property type="match status" value="2"/>
</dbReference>
<evidence type="ECO:0000256" key="4">
    <source>
        <dbReference type="ARBA" id="ARBA00022603"/>
    </source>
</evidence>
<feature type="region of interest" description="N-terminal hotdog fold" evidence="9">
    <location>
        <begin position="948"/>
        <end position="1080"/>
    </location>
</feature>
<evidence type="ECO:0000256" key="5">
    <source>
        <dbReference type="ARBA" id="ARBA00022679"/>
    </source>
</evidence>
<dbReference type="Pfam" id="PF08242">
    <property type="entry name" value="Methyltransf_12"/>
    <property type="match status" value="1"/>
</dbReference>
<feature type="domain" description="Ketosynthase family 3 (KS3)" evidence="12">
    <location>
        <begin position="8"/>
        <end position="447"/>
    </location>
</feature>
<dbReference type="Pfam" id="PF22621">
    <property type="entry name" value="CurL-like_PKS_C"/>
    <property type="match status" value="1"/>
</dbReference>
<dbReference type="InterPro" id="IPR029063">
    <property type="entry name" value="SAM-dependent_MTases_sf"/>
</dbReference>
<dbReference type="InterPro" id="IPR013217">
    <property type="entry name" value="Methyltransf_12"/>
</dbReference>
<evidence type="ECO:0000256" key="2">
    <source>
        <dbReference type="ARBA" id="ARBA00022553"/>
    </source>
</evidence>
<dbReference type="InterPro" id="IPR014043">
    <property type="entry name" value="Acyl_transferase_dom"/>
</dbReference>
<dbReference type="Gene3D" id="3.30.559.30">
    <property type="entry name" value="Nonribosomal peptide synthetase, condensation domain"/>
    <property type="match status" value="1"/>
</dbReference>
<dbReference type="InterPro" id="IPR045851">
    <property type="entry name" value="AMP-bd_C_sf"/>
</dbReference>
<dbReference type="SMART" id="SM00823">
    <property type="entry name" value="PKS_PP"/>
    <property type="match status" value="2"/>
</dbReference>
<dbReference type="InterPro" id="IPR020841">
    <property type="entry name" value="PKS_Beta-ketoAc_synthase_dom"/>
</dbReference>
<dbReference type="InterPro" id="IPR049552">
    <property type="entry name" value="PKS_DH_N"/>
</dbReference>
<dbReference type="PROSITE" id="PS00455">
    <property type="entry name" value="AMP_BINDING"/>
    <property type="match status" value="1"/>
</dbReference>
<dbReference type="Gene3D" id="3.40.50.720">
    <property type="entry name" value="NAD(P)-binding Rossmann-like Domain"/>
    <property type="match status" value="2"/>
</dbReference>
<dbReference type="PROSITE" id="PS00606">
    <property type="entry name" value="KS3_1"/>
    <property type="match status" value="1"/>
</dbReference>
<dbReference type="InterPro" id="IPR001227">
    <property type="entry name" value="Ac_transferase_dom_sf"/>
</dbReference>
<dbReference type="PROSITE" id="PS00012">
    <property type="entry name" value="PHOSPHOPANTETHEINE"/>
    <property type="match status" value="1"/>
</dbReference>
<dbReference type="STRING" id="229535.A0A0M8PCQ0"/>
<dbReference type="SUPFAM" id="SSF53335">
    <property type="entry name" value="S-adenosyl-L-methionine-dependent methyltransferases"/>
    <property type="match status" value="1"/>
</dbReference>
<dbReference type="SUPFAM" id="SSF55048">
    <property type="entry name" value="Probable ACP-binding domain of malonyl-CoA ACP transacylase"/>
    <property type="match status" value="1"/>
</dbReference>
<dbReference type="InterPro" id="IPR020807">
    <property type="entry name" value="PKS_DH"/>
</dbReference>
<keyword evidence="4" id="KW-0489">Methyltransferase</keyword>
<dbReference type="GO" id="GO:0031177">
    <property type="term" value="F:phosphopantetheine binding"/>
    <property type="evidence" value="ECO:0007669"/>
    <property type="project" value="InterPro"/>
</dbReference>
<feature type="domain" description="Carrier" evidence="11">
    <location>
        <begin position="3556"/>
        <end position="3636"/>
    </location>
</feature>
<dbReference type="InterPro" id="IPR000873">
    <property type="entry name" value="AMP-dep_synth/lig_dom"/>
</dbReference>
<dbReference type="SMART" id="SM00822">
    <property type="entry name" value="PKS_KR"/>
    <property type="match status" value="1"/>
</dbReference>
<feature type="domain" description="PKS/mFAS DH" evidence="13">
    <location>
        <begin position="948"/>
        <end position="1248"/>
    </location>
</feature>
<dbReference type="Pfam" id="PF08659">
    <property type="entry name" value="KR"/>
    <property type="match status" value="1"/>
</dbReference>
<dbReference type="Proteomes" id="UP000037696">
    <property type="component" value="Unassembled WGS sequence"/>
</dbReference>
<dbReference type="InterPro" id="IPR016036">
    <property type="entry name" value="Malonyl_transacylase_ACP-bd"/>
</dbReference>
<dbReference type="InterPro" id="IPR001242">
    <property type="entry name" value="Condensation_dom"/>
</dbReference>
<dbReference type="InterPro" id="IPR020845">
    <property type="entry name" value="AMP-binding_CS"/>
</dbReference>
<dbReference type="InterPro" id="IPR009081">
    <property type="entry name" value="PP-bd_ACP"/>
</dbReference>
<evidence type="ECO:0000256" key="8">
    <source>
        <dbReference type="ARBA" id="ARBA00029443"/>
    </source>
</evidence>
<evidence type="ECO:0000259" key="12">
    <source>
        <dbReference type="PROSITE" id="PS52004"/>
    </source>
</evidence>
<evidence type="ECO:0000256" key="9">
    <source>
        <dbReference type="PROSITE-ProRule" id="PRU01363"/>
    </source>
</evidence>
<evidence type="ECO:0000259" key="11">
    <source>
        <dbReference type="PROSITE" id="PS50075"/>
    </source>
</evidence>
<dbReference type="InterPro" id="IPR036291">
    <property type="entry name" value="NAD(P)-bd_dom_sf"/>
</dbReference>
<keyword evidence="3" id="KW-0436">Ligase</keyword>
<reference evidence="14 15" key="1">
    <citation type="submission" date="2015-08" db="EMBL/GenBank/DDBJ databases">
        <title>Genome sequencing of Penicillium nordicum.</title>
        <authorList>
            <person name="Nguyen H.D."/>
            <person name="Seifert K.A."/>
        </authorList>
    </citation>
    <scope>NUCLEOTIDE SEQUENCE [LARGE SCALE GENOMIC DNA]</scope>
    <source>
        <strain evidence="14 15">DAOMC 185683</strain>
    </source>
</reference>
<dbReference type="Pfam" id="PF00109">
    <property type="entry name" value="ketoacyl-synt"/>
    <property type="match status" value="1"/>
</dbReference>
<dbReference type="Gene3D" id="3.10.129.110">
    <property type="entry name" value="Polyketide synthase dehydratase"/>
    <property type="match status" value="1"/>
</dbReference>
<dbReference type="GO" id="GO:0030639">
    <property type="term" value="P:polyketide biosynthetic process"/>
    <property type="evidence" value="ECO:0007669"/>
    <property type="project" value="UniProtKB-ARBA"/>
</dbReference>
<dbReference type="GO" id="GO:0016874">
    <property type="term" value="F:ligase activity"/>
    <property type="evidence" value="ECO:0007669"/>
    <property type="project" value="UniProtKB-KW"/>
</dbReference>
<dbReference type="SMART" id="SM00827">
    <property type="entry name" value="PKS_AT"/>
    <property type="match status" value="1"/>
</dbReference>
<dbReference type="CDD" id="cd05930">
    <property type="entry name" value="A_NRPS"/>
    <property type="match status" value="1"/>
</dbReference>
<dbReference type="InterPro" id="IPR014030">
    <property type="entry name" value="Ketoacyl_synth_N"/>
</dbReference>
<dbReference type="SMART" id="SM00825">
    <property type="entry name" value="PKS_KS"/>
    <property type="match status" value="1"/>
</dbReference>
<dbReference type="Pfam" id="PF14765">
    <property type="entry name" value="PS-DH"/>
    <property type="match status" value="1"/>
</dbReference>
<dbReference type="Pfam" id="PF21089">
    <property type="entry name" value="PKS_DH_N"/>
    <property type="match status" value="1"/>
</dbReference>
<dbReference type="SMART" id="SM00826">
    <property type="entry name" value="PKS_DH"/>
    <property type="match status" value="1"/>
</dbReference>
<dbReference type="InterPro" id="IPR042104">
    <property type="entry name" value="PKS_dehydratase_sf"/>
</dbReference>
<dbReference type="InterPro" id="IPR016035">
    <property type="entry name" value="Acyl_Trfase/lysoPLipase"/>
</dbReference>
<dbReference type="Gene3D" id="3.30.559.10">
    <property type="entry name" value="Chloramphenicol acetyltransferase-like domain"/>
    <property type="match status" value="1"/>
</dbReference>
<feature type="compositionally biased region" description="Low complexity" evidence="10">
    <location>
        <begin position="2543"/>
        <end position="2558"/>
    </location>
</feature>
<comment type="caution">
    <text evidence="14">The sequence shown here is derived from an EMBL/GenBank/DDBJ whole genome shotgun (WGS) entry which is preliminary data.</text>
</comment>
<keyword evidence="7" id="KW-0511">Multifunctional enzyme</keyword>
<dbReference type="InterPro" id="IPR013120">
    <property type="entry name" value="FAR_NAD-bd"/>
</dbReference>
<protein>
    <recommendedName>
        <fullName evidence="16">Carrier domain-containing protein</fullName>
    </recommendedName>
</protein>
<dbReference type="GO" id="GO:1901336">
    <property type="term" value="P:lactone biosynthetic process"/>
    <property type="evidence" value="ECO:0007669"/>
    <property type="project" value="UniProtKB-ARBA"/>
</dbReference>
<dbReference type="Pfam" id="PF02801">
    <property type="entry name" value="Ketoacyl-synt_C"/>
    <property type="match status" value="1"/>
</dbReference>
<dbReference type="GO" id="GO:0009403">
    <property type="term" value="P:toxin biosynthetic process"/>
    <property type="evidence" value="ECO:0007669"/>
    <property type="project" value="UniProtKB-ARBA"/>
</dbReference>
<dbReference type="Pfam" id="PF00668">
    <property type="entry name" value="Condensation"/>
    <property type="match status" value="1"/>
</dbReference>
<evidence type="ECO:0000256" key="3">
    <source>
        <dbReference type="ARBA" id="ARBA00022598"/>
    </source>
</evidence>
<dbReference type="InterPro" id="IPR013968">
    <property type="entry name" value="PKS_KR"/>
</dbReference>
<feature type="active site" description="Proton donor; for dehydratase activity" evidence="9">
    <location>
        <position position="1155"/>
    </location>
</feature>
<dbReference type="GO" id="GO:0006633">
    <property type="term" value="P:fatty acid biosynthetic process"/>
    <property type="evidence" value="ECO:0007669"/>
    <property type="project" value="InterPro"/>
</dbReference>
<dbReference type="InterPro" id="IPR016039">
    <property type="entry name" value="Thiolase-like"/>
</dbReference>
<dbReference type="Gene3D" id="3.40.50.150">
    <property type="entry name" value="Vaccinia Virus protein VP39"/>
    <property type="match status" value="1"/>
</dbReference>
<gene>
    <name evidence="14" type="ORF">ACN38_g3140</name>
</gene>
<dbReference type="Gene3D" id="3.40.47.10">
    <property type="match status" value="1"/>
</dbReference>
<name>A0A0M8PCQ0_9EURO</name>
<keyword evidence="1" id="KW-0596">Phosphopantetheine</keyword>
<dbReference type="Pfam" id="PF00698">
    <property type="entry name" value="Acyl_transf_1"/>
    <property type="match status" value="1"/>
</dbReference>
<dbReference type="SUPFAM" id="SSF51735">
    <property type="entry name" value="NAD(P)-binding Rossmann-fold domains"/>
    <property type="match status" value="2"/>
</dbReference>
<dbReference type="CDD" id="cd00833">
    <property type="entry name" value="PKS"/>
    <property type="match status" value="1"/>
</dbReference>
<dbReference type="InterPro" id="IPR014031">
    <property type="entry name" value="Ketoacyl_synth_C"/>
</dbReference>
<dbReference type="SUPFAM" id="SSF52777">
    <property type="entry name" value="CoA-dependent acyltransferases"/>
    <property type="match status" value="2"/>
</dbReference>
<keyword evidence="2" id="KW-0597">Phosphoprotein</keyword>
<dbReference type="GO" id="GO:0008168">
    <property type="term" value="F:methyltransferase activity"/>
    <property type="evidence" value="ECO:0007669"/>
    <property type="project" value="UniProtKB-KW"/>
</dbReference>
<evidence type="ECO:0000256" key="10">
    <source>
        <dbReference type="SAM" id="MobiDB-lite"/>
    </source>
</evidence>
<evidence type="ECO:0000256" key="6">
    <source>
        <dbReference type="ARBA" id="ARBA00022737"/>
    </source>
</evidence>
<dbReference type="CDD" id="cd19532">
    <property type="entry name" value="C_PKS-NRPS"/>
    <property type="match status" value="1"/>
</dbReference>
<keyword evidence="6" id="KW-0677">Repeat</keyword>